<dbReference type="SMART" id="SM00503">
    <property type="entry name" value="SynN"/>
    <property type="match status" value="1"/>
</dbReference>
<evidence type="ECO:0000256" key="2">
    <source>
        <dbReference type="ARBA" id="ARBA00009063"/>
    </source>
</evidence>
<keyword evidence="4 10" id="KW-0812">Transmembrane</keyword>
<dbReference type="GO" id="GO:0006887">
    <property type="term" value="P:exocytosis"/>
    <property type="evidence" value="ECO:0007669"/>
    <property type="project" value="TreeGrafter"/>
</dbReference>
<dbReference type="PROSITE" id="PS50192">
    <property type="entry name" value="T_SNARE"/>
    <property type="match status" value="1"/>
</dbReference>
<protein>
    <recommendedName>
        <fullName evidence="11">t-SNARE coiled-coil homology domain-containing protein</fullName>
    </recommendedName>
</protein>
<keyword evidence="3" id="KW-0813">Transport</keyword>
<dbReference type="CDD" id="cd00179">
    <property type="entry name" value="SynN"/>
    <property type="match status" value="1"/>
</dbReference>
<evidence type="ECO:0000256" key="9">
    <source>
        <dbReference type="SAM" id="MobiDB-lite"/>
    </source>
</evidence>
<evidence type="ECO:0000256" key="6">
    <source>
        <dbReference type="ARBA" id="ARBA00022989"/>
    </source>
</evidence>
<evidence type="ECO:0000256" key="4">
    <source>
        <dbReference type="ARBA" id="ARBA00022692"/>
    </source>
</evidence>
<dbReference type="GO" id="GO:0006906">
    <property type="term" value="P:vesicle fusion"/>
    <property type="evidence" value="ECO:0007669"/>
    <property type="project" value="TreeGrafter"/>
</dbReference>
<feature type="transmembrane region" description="Helical" evidence="10">
    <location>
        <begin position="287"/>
        <end position="307"/>
    </location>
</feature>
<dbReference type="InterPro" id="IPR010989">
    <property type="entry name" value="SNARE"/>
</dbReference>
<dbReference type="SUPFAM" id="SSF47661">
    <property type="entry name" value="t-snare proteins"/>
    <property type="match status" value="1"/>
</dbReference>
<dbReference type="InterPro" id="IPR006012">
    <property type="entry name" value="Syntaxin/epimorphin_CS"/>
</dbReference>
<feature type="region of interest" description="Disordered" evidence="9">
    <location>
        <begin position="1"/>
        <end position="39"/>
    </location>
</feature>
<dbReference type="Gene3D" id="1.20.58.70">
    <property type="match status" value="1"/>
</dbReference>
<dbReference type="SMART" id="SM00397">
    <property type="entry name" value="t_SNARE"/>
    <property type="match status" value="1"/>
</dbReference>
<dbReference type="PANTHER" id="PTHR19957">
    <property type="entry name" value="SYNTAXIN"/>
    <property type="match status" value="1"/>
</dbReference>
<dbReference type="Pfam" id="PF05739">
    <property type="entry name" value="SNARE"/>
    <property type="match status" value="1"/>
</dbReference>
<dbReference type="PROSITE" id="PS00914">
    <property type="entry name" value="SYNTAXIN"/>
    <property type="match status" value="1"/>
</dbReference>
<gene>
    <name evidence="12" type="ORF">CLEI1391_LOCUS12024</name>
</gene>
<reference evidence="12" key="1">
    <citation type="submission" date="2021-01" db="EMBL/GenBank/DDBJ databases">
        <authorList>
            <person name="Corre E."/>
            <person name="Pelletier E."/>
            <person name="Niang G."/>
            <person name="Scheremetjew M."/>
            <person name="Finn R."/>
            <person name="Kale V."/>
            <person name="Holt S."/>
            <person name="Cochrane G."/>
            <person name="Meng A."/>
            <person name="Brown T."/>
            <person name="Cohen L."/>
        </authorList>
    </citation>
    <scope>NUCLEOTIDE SEQUENCE</scope>
    <source>
        <strain evidence="12">SAG 11-49</strain>
    </source>
</reference>
<name>A0A7S0WUL2_9CHLO</name>
<dbReference type="GO" id="GO:0006886">
    <property type="term" value="P:intracellular protein transport"/>
    <property type="evidence" value="ECO:0007669"/>
    <property type="project" value="InterPro"/>
</dbReference>
<keyword evidence="5" id="KW-0653">Protein transport</keyword>
<dbReference type="FunFam" id="1.20.5.110:FF:000008">
    <property type="entry name" value="Syntaxin 132"/>
    <property type="match status" value="1"/>
</dbReference>
<dbReference type="GO" id="GO:0005484">
    <property type="term" value="F:SNAP receptor activity"/>
    <property type="evidence" value="ECO:0007669"/>
    <property type="project" value="InterPro"/>
</dbReference>
<dbReference type="GO" id="GO:0005886">
    <property type="term" value="C:plasma membrane"/>
    <property type="evidence" value="ECO:0007669"/>
    <property type="project" value="TreeGrafter"/>
</dbReference>
<accession>A0A7S0WUL2</accession>
<dbReference type="AlphaFoldDB" id="A0A7S0WUL2"/>
<sequence length="314" mass="35494">MNDLLGDAGGDGGKGRGGRKNPAYSGQGDVEEGFEAPPTEQEMAMQQFFRSVEDIKTDMAEIRGLQRDVMAMHEKSKTIVKSKEMEKHRKEMQDKINQVSVLAHKVKTKVEALDKQNEEAKKVKGQGEGTAGERTRTTITAGLKKKLKDLMGEFSDLRNTIQDEYREVVERRVYTVTGQHMAEDDIDRMIETGEAENIFQKAMLEQGRGRVLDTLAEIQERHRAVKDLEQSLLELHQIFLDMAVLVEAQGEMLDNIEKQVARSVEYVQGGTQALQDAKQLQKKTRKMMCCALFIVLIVALIIVLAVVQPWKFTR</sequence>
<dbReference type="InterPro" id="IPR045242">
    <property type="entry name" value="Syntaxin"/>
</dbReference>
<proteinExistence type="inferred from homology"/>
<dbReference type="Pfam" id="PF00804">
    <property type="entry name" value="Syntaxin"/>
    <property type="match status" value="1"/>
</dbReference>
<evidence type="ECO:0000256" key="7">
    <source>
        <dbReference type="ARBA" id="ARBA00023136"/>
    </source>
</evidence>
<evidence type="ECO:0000256" key="5">
    <source>
        <dbReference type="ARBA" id="ARBA00022927"/>
    </source>
</evidence>
<comment type="subcellular location">
    <subcellularLocation>
        <location evidence="1">Membrane</location>
        <topology evidence="1">Single-pass type IV membrane protein</topology>
    </subcellularLocation>
</comment>
<dbReference type="GO" id="GO:0048278">
    <property type="term" value="P:vesicle docking"/>
    <property type="evidence" value="ECO:0007669"/>
    <property type="project" value="TreeGrafter"/>
</dbReference>
<evidence type="ECO:0000256" key="3">
    <source>
        <dbReference type="ARBA" id="ARBA00022448"/>
    </source>
</evidence>
<dbReference type="InterPro" id="IPR000727">
    <property type="entry name" value="T_SNARE_dom"/>
</dbReference>
<feature type="domain" description="T-SNARE coiled-coil homology" evidence="11">
    <location>
        <begin position="215"/>
        <end position="277"/>
    </location>
</feature>
<evidence type="ECO:0000256" key="8">
    <source>
        <dbReference type="RuleBase" id="RU003858"/>
    </source>
</evidence>
<evidence type="ECO:0000256" key="10">
    <source>
        <dbReference type="SAM" id="Phobius"/>
    </source>
</evidence>
<dbReference type="GO" id="GO:0000149">
    <property type="term" value="F:SNARE binding"/>
    <property type="evidence" value="ECO:0007669"/>
    <property type="project" value="TreeGrafter"/>
</dbReference>
<comment type="similarity">
    <text evidence="2 8">Belongs to the syntaxin family.</text>
</comment>
<dbReference type="CDD" id="cd15848">
    <property type="entry name" value="SNARE_syntaxin1-like"/>
    <property type="match status" value="1"/>
</dbReference>
<evidence type="ECO:0000313" key="12">
    <source>
        <dbReference type="EMBL" id="CAD8684878.1"/>
    </source>
</evidence>
<organism evidence="12">
    <name type="scientific">Chlamydomonas leiostraca</name>
    <dbReference type="NCBI Taxonomy" id="1034604"/>
    <lineage>
        <taxon>Eukaryota</taxon>
        <taxon>Viridiplantae</taxon>
        <taxon>Chlorophyta</taxon>
        <taxon>core chlorophytes</taxon>
        <taxon>Chlorophyceae</taxon>
        <taxon>CS clade</taxon>
        <taxon>Chlamydomonadales</taxon>
        <taxon>Chlamydomonadaceae</taxon>
        <taxon>Chlamydomonas</taxon>
    </lineage>
</organism>
<evidence type="ECO:0000256" key="1">
    <source>
        <dbReference type="ARBA" id="ARBA00004211"/>
    </source>
</evidence>
<evidence type="ECO:0000259" key="11">
    <source>
        <dbReference type="PROSITE" id="PS50192"/>
    </source>
</evidence>
<dbReference type="EMBL" id="HBFB01021446">
    <property type="protein sequence ID" value="CAD8684878.1"/>
    <property type="molecule type" value="Transcribed_RNA"/>
</dbReference>
<dbReference type="PANTHER" id="PTHR19957:SF307">
    <property type="entry name" value="PROTEIN SSO1-RELATED"/>
    <property type="match status" value="1"/>
</dbReference>
<dbReference type="InterPro" id="IPR006011">
    <property type="entry name" value="Syntaxin_N"/>
</dbReference>
<dbReference type="GO" id="GO:0012505">
    <property type="term" value="C:endomembrane system"/>
    <property type="evidence" value="ECO:0007669"/>
    <property type="project" value="TreeGrafter"/>
</dbReference>
<keyword evidence="7 10" id="KW-0472">Membrane</keyword>
<dbReference type="GO" id="GO:0031201">
    <property type="term" value="C:SNARE complex"/>
    <property type="evidence" value="ECO:0007669"/>
    <property type="project" value="TreeGrafter"/>
</dbReference>
<dbReference type="Gene3D" id="1.20.5.110">
    <property type="match status" value="1"/>
</dbReference>
<keyword evidence="6 10" id="KW-1133">Transmembrane helix</keyword>